<gene>
    <name evidence="1" type="ORF">FVR03_02650</name>
</gene>
<accession>A0A5C8KAD0</accession>
<dbReference type="OrthoDB" id="979415at2"/>
<evidence type="ECO:0008006" key="3">
    <source>
        <dbReference type="Google" id="ProtNLM"/>
    </source>
</evidence>
<dbReference type="AlphaFoldDB" id="A0A5C8KAD0"/>
<evidence type="ECO:0000313" key="2">
    <source>
        <dbReference type="Proteomes" id="UP000321926"/>
    </source>
</evidence>
<dbReference type="RefSeq" id="WP_147920213.1">
    <property type="nucleotide sequence ID" value="NZ_VRTY01000006.1"/>
</dbReference>
<evidence type="ECO:0000313" key="1">
    <source>
        <dbReference type="EMBL" id="TXK51998.1"/>
    </source>
</evidence>
<proteinExistence type="predicted"/>
<dbReference type="Proteomes" id="UP000321926">
    <property type="component" value="Unassembled WGS sequence"/>
</dbReference>
<dbReference type="EMBL" id="VRTY01000006">
    <property type="protein sequence ID" value="TXK51998.1"/>
    <property type="molecule type" value="Genomic_DNA"/>
</dbReference>
<keyword evidence="2" id="KW-1185">Reference proteome</keyword>
<comment type="caution">
    <text evidence="1">The sequence shown here is derived from an EMBL/GenBank/DDBJ whole genome shotgun (WGS) entry which is preliminary data.</text>
</comment>
<sequence>MSTVYFQNHVVTITFDEEYKLGEAIWNGFLNTKDFREATTTCLQLVEEHQLLRWLGDNRKMKAIRPTDQEWFVEQILPQLLASSLRRNATLTSEDFFNRTAVEQIHQKATGKGEMVIKSFSSKALALAWLKEPISEPTY</sequence>
<protein>
    <recommendedName>
        <fullName evidence="3">STAS/SEC14 domain-containing protein</fullName>
    </recommendedName>
</protein>
<name>A0A5C8KAD0_9BACT</name>
<organism evidence="1 2">
    <name type="scientific">Pontibacter qinzhouensis</name>
    <dbReference type="NCBI Taxonomy" id="2603253"/>
    <lineage>
        <taxon>Bacteria</taxon>
        <taxon>Pseudomonadati</taxon>
        <taxon>Bacteroidota</taxon>
        <taxon>Cytophagia</taxon>
        <taxon>Cytophagales</taxon>
        <taxon>Hymenobacteraceae</taxon>
        <taxon>Pontibacter</taxon>
    </lineage>
</organism>
<reference evidence="1 2" key="1">
    <citation type="submission" date="2019-08" db="EMBL/GenBank/DDBJ databases">
        <authorList>
            <person name="Shi S."/>
        </authorList>
    </citation>
    <scope>NUCLEOTIDE SEQUENCE [LARGE SCALE GENOMIC DNA]</scope>
    <source>
        <strain evidence="1 2">GY10130</strain>
    </source>
</reference>